<feature type="transmembrane region" description="Helical" evidence="1">
    <location>
        <begin position="172"/>
        <end position="192"/>
    </location>
</feature>
<keyword evidence="1" id="KW-0472">Membrane</keyword>
<gene>
    <name evidence="2" type="ORF">DJ013_15580</name>
</gene>
<dbReference type="AlphaFoldDB" id="A0A2Z4GEG0"/>
<keyword evidence="1" id="KW-0812">Transmembrane</keyword>
<keyword evidence="1" id="KW-1133">Transmembrane helix</keyword>
<dbReference type="RefSeq" id="WP_111372875.1">
    <property type="nucleotide sequence ID" value="NZ_CP029480.1"/>
</dbReference>
<protein>
    <recommendedName>
        <fullName evidence="4">DUF2306 domain-containing protein</fullName>
    </recommendedName>
</protein>
<reference evidence="2 3" key="1">
    <citation type="submission" date="2018-05" db="EMBL/GenBank/DDBJ databases">
        <title>Complete genome sequence of Arcticibacterium luteifluviistationis SM1504T, a cytophagaceae bacterium isolated from Arctic surface seawater.</title>
        <authorList>
            <person name="Li Y."/>
            <person name="Qin Q.-L."/>
        </authorList>
    </citation>
    <scope>NUCLEOTIDE SEQUENCE [LARGE SCALE GENOMIC DNA]</scope>
    <source>
        <strain evidence="2 3">SM1504</strain>
    </source>
</reference>
<feature type="transmembrane region" description="Helical" evidence="1">
    <location>
        <begin position="198"/>
        <end position="219"/>
    </location>
</feature>
<dbReference type="EMBL" id="CP029480">
    <property type="protein sequence ID" value="AWV99507.1"/>
    <property type="molecule type" value="Genomic_DNA"/>
</dbReference>
<evidence type="ECO:0000313" key="2">
    <source>
        <dbReference type="EMBL" id="AWV99507.1"/>
    </source>
</evidence>
<evidence type="ECO:0008006" key="4">
    <source>
        <dbReference type="Google" id="ProtNLM"/>
    </source>
</evidence>
<feature type="transmembrane region" description="Helical" evidence="1">
    <location>
        <begin position="12"/>
        <end position="31"/>
    </location>
</feature>
<feature type="transmembrane region" description="Helical" evidence="1">
    <location>
        <begin position="98"/>
        <end position="122"/>
    </location>
</feature>
<feature type="transmembrane region" description="Helical" evidence="1">
    <location>
        <begin position="43"/>
        <end position="63"/>
    </location>
</feature>
<organism evidence="2 3">
    <name type="scientific">Arcticibacterium luteifluviistationis</name>
    <dbReference type="NCBI Taxonomy" id="1784714"/>
    <lineage>
        <taxon>Bacteria</taxon>
        <taxon>Pseudomonadati</taxon>
        <taxon>Bacteroidota</taxon>
        <taxon>Cytophagia</taxon>
        <taxon>Cytophagales</taxon>
        <taxon>Leadbetterellaceae</taxon>
        <taxon>Arcticibacterium</taxon>
    </lineage>
</organism>
<feature type="transmembrane region" description="Helical" evidence="1">
    <location>
        <begin position="128"/>
        <end position="151"/>
    </location>
</feature>
<name>A0A2Z4GEG0_9BACT</name>
<sequence length="231" mass="26285">MRETIFNTSLFLHVIAGVLSLVFGLVAMLVRKKGGKIHNVSGLIFYWSMAFIFITAILFVFLYPTRLKYHFFLMIGIVSFYPTFAGKRMLNMKKGLNLRWYDWFGAAGVLISGVLMIAYGVFLVVKGISSFTTLFFIFGIFSVVLGVVDLLRYSGRTPLGKMHWFFGHAAKMIGAYSAAVTAFCVNIVPRFLPEDTSIFVYILTWVGPAIVFGFVSRYYRKKYQVKFKIVK</sequence>
<proteinExistence type="predicted"/>
<evidence type="ECO:0000256" key="1">
    <source>
        <dbReference type="SAM" id="Phobius"/>
    </source>
</evidence>
<feature type="transmembrane region" description="Helical" evidence="1">
    <location>
        <begin position="69"/>
        <end position="86"/>
    </location>
</feature>
<dbReference type="KEGG" id="als:DJ013_15580"/>
<keyword evidence="3" id="KW-1185">Reference proteome</keyword>
<dbReference type="OrthoDB" id="5984490at2"/>
<dbReference type="Proteomes" id="UP000249873">
    <property type="component" value="Chromosome"/>
</dbReference>
<evidence type="ECO:0000313" key="3">
    <source>
        <dbReference type="Proteomes" id="UP000249873"/>
    </source>
</evidence>
<accession>A0A2Z4GEG0</accession>